<evidence type="ECO:0000256" key="4">
    <source>
        <dbReference type="ARBA" id="ARBA00022679"/>
    </source>
</evidence>
<dbReference type="Gene3D" id="3.90.550.10">
    <property type="entry name" value="Spore Coat Polysaccharide Biosynthesis Protein SpsA, Chain A"/>
    <property type="match status" value="1"/>
</dbReference>
<proteinExistence type="inferred from homology"/>
<feature type="compositionally biased region" description="Basic and acidic residues" evidence="10">
    <location>
        <begin position="281"/>
        <end position="290"/>
    </location>
</feature>
<keyword evidence="5" id="KW-0472">Membrane</keyword>
<keyword evidence="4" id="KW-0808">Transferase</keyword>
<evidence type="ECO:0000256" key="5">
    <source>
        <dbReference type="ARBA" id="ARBA00023136"/>
    </source>
</evidence>
<evidence type="ECO:0000256" key="10">
    <source>
        <dbReference type="SAM" id="MobiDB-lite"/>
    </source>
</evidence>
<organism evidence="12 13">
    <name type="scientific">Sinomonas humi</name>
    <dbReference type="NCBI Taxonomy" id="1338436"/>
    <lineage>
        <taxon>Bacteria</taxon>
        <taxon>Bacillati</taxon>
        <taxon>Actinomycetota</taxon>
        <taxon>Actinomycetes</taxon>
        <taxon>Micrococcales</taxon>
        <taxon>Micrococcaceae</taxon>
        <taxon>Sinomonas</taxon>
    </lineage>
</organism>
<comment type="caution">
    <text evidence="12">The sequence shown here is derived from an EMBL/GenBank/DDBJ whole genome shotgun (WGS) entry which is preliminary data.</text>
</comment>
<keyword evidence="13" id="KW-1185">Reference proteome</keyword>
<dbReference type="PANTHER" id="PTHR43646">
    <property type="entry name" value="GLYCOSYLTRANSFERASE"/>
    <property type="match status" value="1"/>
</dbReference>
<evidence type="ECO:0000259" key="11">
    <source>
        <dbReference type="Pfam" id="PF00535"/>
    </source>
</evidence>
<accession>A0A0B2AH42</accession>
<dbReference type="GO" id="GO:0005886">
    <property type="term" value="C:plasma membrane"/>
    <property type="evidence" value="ECO:0007669"/>
    <property type="project" value="UniProtKB-SubCell"/>
</dbReference>
<dbReference type="AlphaFoldDB" id="A0A0B2AH42"/>
<dbReference type="STRING" id="1338436.LK10_17590"/>
<evidence type="ECO:0000256" key="8">
    <source>
        <dbReference type="ARBA" id="ARBA00038120"/>
    </source>
</evidence>
<dbReference type="InterPro" id="IPR001173">
    <property type="entry name" value="Glyco_trans_2-like"/>
</dbReference>
<keyword evidence="2" id="KW-1003">Cell membrane</keyword>
<evidence type="ECO:0000313" key="13">
    <source>
        <dbReference type="Proteomes" id="UP000030982"/>
    </source>
</evidence>
<dbReference type="Proteomes" id="UP000030982">
    <property type="component" value="Unassembled WGS sequence"/>
</dbReference>
<reference evidence="12 13" key="1">
    <citation type="submission" date="2014-09" db="EMBL/GenBank/DDBJ databases">
        <title>Genome sequence of Sinomonas sp. MUSC 117.</title>
        <authorList>
            <person name="Lee L.-H."/>
        </authorList>
    </citation>
    <scope>NUCLEOTIDE SEQUENCE [LARGE SCALE GENOMIC DNA]</scope>
    <source>
        <strain evidence="12 13">MUSC 117</strain>
    </source>
</reference>
<comment type="similarity">
    <text evidence="8">Belongs to the glycosyltransferase 2 family. CrtQ subfamily.</text>
</comment>
<feature type="region of interest" description="Disordered" evidence="10">
    <location>
        <begin position="265"/>
        <end position="290"/>
    </location>
</feature>
<dbReference type="EMBL" id="JTDL01000144">
    <property type="protein sequence ID" value="KHL01254.1"/>
    <property type="molecule type" value="Genomic_DNA"/>
</dbReference>
<keyword evidence="3" id="KW-0328">Glycosyltransferase</keyword>
<gene>
    <name evidence="12" type="ORF">LK10_17590</name>
</gene>
<evidence type="ECO:0000313" key="12">
    <source>
        <dbReference type="EMBL" id="KHL01254.1"/>
    </source>
</evidence>
<comment type="pathway">
    <text evidence="7">Carotenoid biosynthesis; staphyloxanthin biosynthesis; staphyloxanthin from farnesyl diphosphate: step 4/5.</text>
</comment>
<evidence type="ECO:0000256" key="6">
    <source>
        <dbReference type="ARBA" id="ARBA00037281"/>
    </source>
</evidence>
<name>A0A0B2AH42_9MICC</name>
<protein>
    <recommendedName>
        <fullName evidence="9">4,4'-diaponeurosporenoate glycosyltransferase</fullName>
    </recommendedName>
</protein>
<evidence type="ECO:0000256" key="1">
    <source>
        <dbReference type="ARBA" id="ARBA00004236"/>
    </source>
</evidence>
<evidence type="ECO:0000256" key="7">
    <source>
        <dbReference type="ARBA" id="ARBA00037904"/>
    </source>
</evidence>
<comment type="function">
    <text evidence="6">Catalyzes the glycosylation of 4,4'-diaponeurosporenoate, i.e. the esterification of glucose at the C1'' position with the carboxyl group of 4,4'-diaponeurosporenic acid, to form glycosyl-4,4'-diaponeurosporenoate. This is a step in the biosynthesis of staphyloxanthin, an orange pigment present in most staphylococci strains.</text>
</comment>
<dbReference type="GO" id="GO:0016757">
    <property type="term" value="F:glycosyltransferase activity"/>
    <property type="evidence" value="ECO:0007669"/>
    <property type="project" value="UniProtKB-KW"/>
</dbReference>
<dbReference type="SUPFAM" id="SSF53448">
    <property type="entry name" value="Nucleotide-diphospho-sugar transferases"/>
    <property type="match status" value="1"/>
</dbReference>
<feature type="domain" description="Glycosyltransferase 2-like" evidence="11">
    <location>
        <begin position="12"/>
        <end position="125"/>
    </location>
</feature>
<dbReference type="PANTHER" id="PTHR43646:SF2">
    <property type="entry name" value="GLYCOSYLTRANSFERASE 2-LIKE DOMAIN-CONTAINING PROTEIN"/>
    <property type="match status" value="1"/>
</dbReference>
<sequence length="290" mass="30705">MGPGHTTHPEGSVVIPAHNEEAVIARTLEGLRPALESGRVEVIVACNACTDRTAEIAAAYAGVRVLDLPEPGKARALNAADAAASRWPRVYLDADIEIPPTALASILAQLSKDEHLAGRPDFRYDTSDCDPLVAAYYRARVRVPSNRAALWGAGCYAMTEEGHRLLGTFPEDAADDFYVDTVFAPEQKVLLSGDPVTVRPPRTASSLASTLHRVYRAAGSSGATPRGLAAPSSTARTLRGLAASVRGPLSALDAAVYASFALAGRGQPRSSSSTSSIGTRQWERDESSRR</sequence>
<evidence type="ECO:0000256" key="3">
    <source>
        <dbReference type="ARBA" id="ARBA00022676"/>
    </source>
</evidence>
<evidence type="ECO:0000256" key="2">
    <source>
        <dbReference type="ARBA" id="ARBA00022475"/>
    </source>
</evidence>
<dbReference type="InterPro" id="IPR029044">
    <property type="entry name" value="Nucleotide-diphossugar_trans"/>
</dbReference>
<comment type="subcellular location">
    <subcellularLocation>
        <location evidence="1">Cell membrane</location>
    </subcellularLocation>
</comment>
<evidence type="ECO:0000256" key="9">
    <source>
        <dbReference type="ARBA" id="ARBA00040345"/>
    </source>
</evidence>
<dbReference type="Pfam" id="PF00535">
    <property type="entry name" value="Glycos_transf_2"/>
    <property type="match status" value="1"/>
</dbReference>